<keyword evidence="2" id="KW-0732">Signal</keyword>
<keyword evidence="5" id="KW-1185">Reference proteome</keyword>
<evidence type="ECO:0000259" key="3">
    <source>
        <dbReference type="Pfam" id="PF00061"/>
    </source>
</evidence>
<dbReference type="FunCoup" id="A0A0Q9WK92">
    <property type="interactions" value="86"/>
</dbReference>
<evidence type="ECO:0000256" key="1">
    <source>
        <dbReference type="ARBA" id="ARBA00006889"/>
    </source>
</evidence>
<dbReference type="PANTHER" id="PTHR10612:SF34">
    <property type="entry name" value="APOLIPOPROTEIN D"/>
    <property type="match status" value="1"/>
</dbReference>
<dbReference type="GO" id="GO:0000302">
    <property type="term" value="P:response to reactive oxygen species"/>
    <property type="evidence" value="ECO:0007669"/>
    <property type="project" value="TreeGrafter"/>
</dbReference>
<dbReference type="GO" id="GO:0005737">
    <property type="term" value="C:cytoplasm"/>
    <property type="evidence" value="ECO:0007669"/>
    <property type="project" value="TreeGrafter"/>
</dbReference>
<comment type="similarity">
    <text evidence="1 2">Belongs to the calycin superfamily. Lipocalin family.</text>
</comment>
<name>A0A0Q9WK92_DROVI</name>
<organism evidence="4 5">
    <name type="scientific">Drosophila virilis</name>
    <name type="common">Fruit fly</name>
    <dbReference type="NCBI Taxonomy" id="7244"/>
    <lineage>
        <taxon>Eukaryota</taxon>
        <taxon>Metazoa</taxon>
        <taxon>Ecdysozoa</taxon>
        <taxon>Arthropoda</taxon>
        <taxon>Hexapoda</taxon>
        <taxon>Insecta</taxon>
        <taxon>Pterygota</taxon>
        <taxon>Neoptera</taxon>
        <taxon>Endopterygota</taxon>
        <taxon>Diptera</taxon>
        <taxon>Brachycera</taxon>
        <taxon>Muscomorpha</taxon>
        <taxon>Ephydroidea</taxon>
        <taxon>Drosophilidae</taxon>
        <taxon>Drosophila</taxon>
    </lineage>
</organism>
<dbReference type="EMBL" id="CH940649">
    <property type="protein sequence ID" value="KRF81326.1"/>
    <property type="molecule type" value="Genomic_DNA"/>
</dbReference>
<dbReference type="Proteomes" id="UP000008792">
    <property type="component" value="Unassembled WGS sequence"/>
</dbReference>
<gene>
    <name evidence="4" type="primary">Dvir\GJ10799</name>
    <name evidence="4" type="ORF">Dvir_GJ10799</name>
</gene>
<dbReference type="InterPro" id="IPR012674">
    <property type="entry name" value="Calycin"/>
</dbReference>
<feature type="chain" id="PRO_5013435703" description="Lipocalin/cytosolic fatty-acid binding domain-containing protein" evidence="2">
    <location>
        <begin position="23"/>
        <end position="195"/>
    </location>
</feature>
<evidence type="ECO:0000313" key="5">
    <source>
        <dbReference type="Proteomes" id="UP000008792"/>
    </source>
</evidence>
<dbReference type="PIRSF" id="PIRSF036893">
    <property type="entry name" value="Lipocalin_ApoD"/>
    <property type="match status" value="1"/>
</dbReference>
<dbReference type="InterPro" id="IPR000566">
    <property type="entry name" value="Lipocln_cytosolic_FA-bd_dom"/>
</dbReference>
<evidence type="ECO:0000256" key="2">
    <source>
        <dbReference type="PIRNR" id="PIRNR036893"/>
    </source>
</evidence>
<feature type="signal peptide" evidence="2">
    <location>
        <begin position="1"/>
        <end position="22"/>
    </location>
</feature>
<proteinExistence type="inferred from homology"/>
<dbReference type="OrthoDB" id="565904at2759"/>
<dbReference type="AlphaFoldDB" id="A0A0Q9WK92"/>
<accession>A0A0Q9WK92</accession>
<dbReference type="PANTHER" id="PTHR10612">
    <property type="entry name" value="APOLIPOPROTEIN D"/>
    <property type="match status" value="1"/>
</dbReference>
<protein>
    <recommendedName>
        <fullName evidence="3">Lipocalin/cytosolic fatty-acid binding domain-containing protein</fullName>
    </recommendedName>
</protein>
<dbReference type="InterPro" id="IPR022271">
    <property type="entry name" value="Lipocalin_ApoD"/>
</dbReference>
<dbReference type="InParanoid" id="A0A0Q9WK92"/>
<evidence type="ECO:0000313" key="4">
    <source>
        <dbReference type="EMBL" id="KRF81326.1"/>
    </source>
</evidence>
<dbReference type="SUPFAM" id="SSF50814">
    <property type="entry name" value="Lipocalins"/>
    <property type="match status" value="1"/>
</dbReference>
<dbReference type="GO" id="GO:0006629">
    <property type="term" value="P:lipid metabolic process"/>
    <property type="evidence" value="ECO:0007669"/>
    <property type="project" value="TreeGrafter"/>
</dbReference>
<feature type="domain" description="Lipocalin/cytosolic fatty-acid binding" evidence="3">
    <location>
        <begin position="46"/>
        <end position="188"/>
    </location>
</feature>
<dbReference type="Pfam" id="PF00061">
    <property type="entry name" value="Lipocalin"/>
    <property type="match status" value="1"/>
</dbReference>
<dbReference type="KEGG" id="dvi:6627624"/>
<reference evidence="4 5" key="1">
    <citation type="journal article" date="2007" name="Nature">
        <title>Evolution of genes and genomes on the Drosophila phylogeny.</title>
        <authorList>
            <consortium name="Drosophila 12 Genomes Consortium"/>
            <person name="Clark A.G."/>
            <person name="Eisen M.B."/>
            <person name="Smith D.R."/>
            <person name="Bergman C.M."/>
            <person name="Oliver B."/>
            <person name="Markow T.A."/>
            <person name="Kaufman T.C."/>
            <person name="Kellis M."/>
            <person name="Gelbart W."/>
            <person name="Iyer V.N."/>
            <person name="Pollard D.A."/>
            <person name="Sackton T.B."/>
            <person name="Larracuente A.M."/>
            <person name="Singh N.D."/>
            <person name="Abad J.P."/>
            <person name="Abt D.N."/>
            <person name="Adryan B."/>
            <person name="Aguade M."/>
            <person name="Akashi H."/>
            <person name="Anderson W.W."/>
            <person name="Aquadro C.F."/>
            <person name="Ardell D.H."/>
            <person name="Arguello R."/>
            <person name="Artieri C.G."/>
            <person name="Barbash D.A."/>
            <person name="Barker D."/>
            <person name="Barsanti P."/>
            <person name="Batterham P."/>
            <person name="Batzoglou S."/>
            <person name="Begun D."/>
            <person name="Bhutkar A."/>
            <person name="Blanco E."/>
            <person name="Bosak S.A."/>
            <person name="Bradley R.K."/>
            <person name="Brand A.D."/>
            <person name="Brent M.R."/>
            <person name="Brooks A.N."/>
            <person name="Brown R.H."/>
            <person name="Butlin R.K."/>
            <person name="Caggese C."/>
            <person name="Calvi B.R."/>
            <person name="Bernardo de Carvalho A."/>
            <person name="Caspi A."/>
            <person name="Castrezana S."/>
            <person name="Celniker S.E."/>
            <person name="Chang J.L."/>
            <person name="Chapple C."/>
            <person name="Chatterji S."/>
            <person name="Chinwalla A."/>
            <person name="Civetta A."/>
            <person name="Clifton S.W."/>
            <person name="Comeron J.M."/>
            <person name="Costello J.C."/>
            <person name="Coyne J.A."/>
            <person name="Daub J."/>
            <person name="David R.G."/>
            <person name="Delcher A.L."/>
            <person name="Delehaunty K."/>
            <person name="Do C.B."/>
            <person name="Ebling H."/>
            <person name="Edwards K."/>
            <person name="Eickbush T."/>
            <person name="Evans J.D."/>
            <person name="Filipski A."/>
            <person name="Findeiss S."/>
            <person name="Freyhult E."/>
            <person name="Fulton L."/>
            <person name="Fulton R."/>
            <person name="Garcia A.C."/>
            <person name="Gardiner A."/>
            <person name="Garfield D.A."/>
            <person name="Garvin B.E."/>
            <person name="Gibson G."/>
            <person name="Gilbert D."/>
            <person name="Gnerre S."/>
            <person name="Godfrey J."/>
            <person name="Good R."/>
            <person name="Gotea V."/>
            <person name="Gravely B."/>
            <person name="Greenberg A.J."/>
            <person name="Griffiths-Jones S."/>
            <person name="Gross S."/>
            <person name="Guigo R."/>
            <person name="Gustafson E.A."/>
            <person name="Haerty W."/>
            <person name="Hahn M.W."/>
            <person name="Halligan D.L."/>
            <person name="Halpern A.L."/>
            <person name="Halter G.M."/>
            <person name="Han M.V."/>
            <person name="Heger A."/>
            <person name="Hillier L."/>
            <person name="Hinrichs A.S."/>
            <person name="Holmes I."/>
            <person name="Hoskins R.A."/>
            <person name="Hubisz M.J."/>
            <person name="Hultmark D."/>
            <person name="Huntley M.A."/>
            <person name="Jaffe D.B."/>
            <person name="Jagadeeshan S."/>
            <person name="Jeck W.R."/>
            <person name="Johnson J."/>
            <person name="Jones C.D."/>
            <person name="Jordan W.C."/>
            <person name="Karpen G.H."/>
            <person name="Kataoka E."/>
            <person name="Keightley P.D."/>
            <person name="Kheradpour P."/>
            <person name="Kirkness E.F."/>
            <person name="Koerich L.B."/>
            <person name="Kristiansen K."/>
            <person name="Kudrna D."/>
            <person name="Kulathinal R.J."/>
            <person name="Kumar S."/>
            <person name="Kwok R."/>
            <person name="Lander E."/>
            <person name="Langley C.H."/>
            <person name="Lapoint R."/>
            <person name="Lazzaro B.P."/>
            <person name="Lee S.J."/>
            <person name="Levesque L."/>
            <person name="Li R."/>
            <person name="Lin C.F."/>
            <person name="Lin M.F."/>
            <person name="Lindblad-Toh K."/>
            <person name="Llopart A."/>
            <person name="Long M."/>
            <person name="Low L."/>
            <person name="Lozovsky E."/>
            <person name="Lu J."/>
            <person name="Luo M."/>
            <person name="Machado C.A."/>
            <person name="Makalowski W."/>
            <person name="Marzo M."/>
            <person name="Matsuda M."/>
            <person name="Matzkin L."/>
            <person name="McAllister B."/>
            <person name="McBride C.S."/>
            <person name="McKernan B."/>
            <person name="McKernan K."/>
            <person name="Mendez-Lago M."/>
            <person name="Minx P."/>
            <person name="Mollenhauer M.U."/>
            <person name="Montooth K."/>
            <person name="Mount S.M."/>
            <person name="Mu X."/>
            <person name="Myers E."/>
            <person name="Negre B."/>
            <person name="Newfeld S."/>
            <person name="Nielsen R."/>
            <person name="Noor M.A."/>
            <person name="O'Grady P."/>
            <person name="Pachter L."/>
            <person name="Papaceit M."/>
            <person name="Parisi M.J."/>
            <person name="Parisi M."/>
            <person name="Parts L."/>
            <person name="Pedersen J.S."/>
            <person name="Pesole G."/>
            <person name="Phillippy A.M."/>
            <person name="Ponting C.P."/>
            <person name="Pop M."/>
            <person name="Porcelli D."/>
            <person name="Powell J.R."/>
            <person name="Prohaska S."/>
            <person name="Pruitt K."/>
            <person name="Puig M."/>
            <person name="Quesneville H."/>
            <person name="Ram K.R."/>
            <person name="Rand D."/>
            <person name="Rasmussen M.D."/>
            <person name="Reed L.K."/>
            <person name="Reenan R."/>
            <person name="Reily A."/>
            <person name="Remington K.A."/>
            <person name="Rieger T.T."/>
            <person name="Ritchie M.G."/>
            <person name="Robin C."/>
            <person name="Rogers Y.H."/>
            <person name="Rohde C."/>
            <person name="Rozas J."/>
            <person name="Rubenfield M.J."/>
            <person name="Ruiz A."/>
            <person name="Russo S."/>
            <person name="Salzberg S.L."/>
            <person name="Sanchez-Gracia A."/>
            <person name="Saranga D.J."/>
            <person name="Sato H."/>
            <person name="Schaeffer S.W."/>
            <person name="Schatz M.C."/>
            <person name="Schlenke T."/>
            <person name="Schwartz R."/>
            <person name="Segarra C."/>
            <person name="Singh R.S."/>
            <person name="Sirot L."/>
            <person name="Sirota M."/>
            <person name="Sisneros N.B."/>
            <person name="Smith C.D."/>
            <person name="Smith T.F."/>
            <person name="Spieth J."/>
            <person name="Stage D.E."/>
            <person name="Stark A."/>
            <person name="Stephan W."/>
            <person name="Strausberg R.L."/>
            <person name="Strempel S."/>
            <person name="Sturgill D."/>
            <person name="Sutton G."/>
            <person name="Sutton G.G."/>
            <person name="Tao W."/>
            <person name="Teichmann S."/>
            <person name="Tobari Y.N."/>
            <person name="Tomimura Y."/>
            <person name="Tsolas J.M."/>
            <person name="Valente V.L."/>
            <person name="Venter E."/>
            <person name="Venter J.C."/>
            <person name="Vicario S."/>
            <person name="Vieira F.G."/>
            <person name="Vilella A.J."/>
            <person name="Villasante A."/>
            <person name="Walenz B."/>
            <person name="Wang J."/>
            <person name="Wasserman M."/>
            <person name="Watts T."/>
            <person name="Wilson D."/>
            <person name="Wilson R.K."/>
            <person name="Wing R.A."/>
            <person name="Wolfner M.F."/>
            <person name="Wong A."/>
            <person name="Wong G.K."/>
            <person name="Wu C.I."/>
            <person name="Wu G."/>
            <person name="Yamamoto D."/>
            <person name="Yang H.P."/>
            <person name="Yang S.P."/>
            <person name="Yorke J.A."/>
            <person name="Yoshida K."/>
            <person name="Zdobnov E."/>
            <person name="Zhang P."/>
            <person name="Zhang Y."/>
            <person name="Zimin A.V."/>
            <person name="Baldwin J."/>
            <person name="Abdouelleil A."/>
            <person name="Abdulkadir J."/>
            <person name="Abebe A."/>
            <person name="Abera B."/>
            <person name="Abreu J."/>
            <person name="Acer S.C."/>
            <person name="Aftuck L."/>
            <person name="Alexander A."/>
            <person name="An P."/>
            <person name="Anderson E."/>
            <person name="Anderson S."/>
            <person name="Arachi H."/>
            <person name="Azer M."/>
            <person name="Bachantsang P."/>
            <person name="Barry A."/>
            <person name="Bayul T."/>
            <person name="Berlin A."/>
            <person name="Bessette D."/>
            <person name="Bloom T."/>
            <person name="Blye J."/>
            <person name="Boguslavskiy L."/>
            <person name="Bonnet C."/>
            <person name="Boukhgalter B."/>
            <person name="Bourzgui I."/>
            <person name="Brown A."/>
            <person name="Cahill P."/>
            <person name="Channer S."/>
            <person name="Cheshatsang Y."/>
            <person name="Chuda L."/>
            <person name="Citroen M."/>
            <person name="Collymore A."/>
            <person name="Cooke P."/>
            <person name="Costello M."/>
            <person name="D'Aco K."/>
            <person name="Daza R."/>
            <person name="De Haan G."/>
            <person name="DeGray S."/>
            <person name="DeMaso C."/>
            <person name="Dhargay N."/>
            <person name="Dooley K."/>
            <person name="Dooley E."/>
            <person name="Doricent M."/>
            <person name="Dorje P."/>
            <person name="Dorjee K."/>
            <person name="Dupes A."/>
            <person name="Elong R."/>
            <person name="Falk J."/>
            <person name="Farina A."/>
            <person name="Faro S."/>
            <person name="Ferguson D."/>
            <person name="Fisher S."/>
            <person name="Foley C.D."/>
            <person name="Franke A."/>
            <person name="Friedrich D."/>
            <person name="Gadbois L."/>
            <person name="Gearin G."/>
            <person name="Gearin C.R."/>
            <person name="Giannoukos G."/>
            <person name="Goode T."/>
            <person name="Graham J."/>
            <person name="Grandbois E."/>
            <person name="Grewal S."/>
            <person name="Gyaltsen K."/>
            <person name="Hafez N."/>
            <person name="Hagos B."/>
            <person name="Hall J."/>
            <person name="Henson C."/>
            <person name="Hollinger A."/>
            <person name="Honan T."/>
            <person name="Huard M.D."/>
            <person name="Hughes L."/>
            <person name="Hurhula B."/>
            <person name="Husby M.E."/>
            <person name="Kamat A."/>
            <person name="Kanga B."/>
            <person name="Kashin S."/>
            <person name="Khazanovich D."/>
            <person name="Kisner P."/>
            <person name="Lance K."/>
            <person name="Lara M."/>
            <person name="Lee W."/>
            <person name="Lennon N."/>
            <person name="Letendre F."/>
            <person name="LeVine R."/>
            <person name="Lipovsky A."/>
            <person name="Liu X."/>
            <person name="Liu J."/>
            <person name="Liu S."/>
            <person name="Lokyitsang T."/>
            <person name="Lokyitsang Y."/>
            <person name="Lubonja R."/>
            <person name="Lui A."/>
            <person name="MacDonald P."/>
            <person name="Magnisalis V."/>
            <person name="Maru K."/>
            <person name="Matthews C."/>
            <person name="McCusker W."/>
            <person name="McDonough S."/>
            <person name="Mehta T."/>
            <person name="Meldrim J."/>
            <person name="Meneus L."/>
            <person name="Mihai O."/>
            <person name="Mihalev A."/>
            <person name="Mihova T."/>
            <person name="Mittelman R."/>
            <person name="Mlenga V."/>
            <person name="Montmayeur A."/>
            <person name="Mulrain L."/>
            <person name="Navidi A."/>
            <person name="Naylor J."/>
            <person name="Negash T."/>
            <person name="Nguyen T."/>
            <person name="Nguyen N."/>
            <person name="Nicol R."/>
            <person name="Norbu C."/>
            <person name="Norbu N."/>
            <person name="Novod N."/>
            <person name="O'Neill B."/>
            <person name="Osman S."/>
            <person name="Markiewicz E."/>
            <person name="Oyono O.L."/>
            <person name="Patti C."/>
            <person name="Phunkhang P."/>
            <person name="Pierre F."/>
            <person name="Priest M."/>
            <person name="Raghuraman S."/>
            <person name="Rege F."/>
            <person name="Reyes R."/>
            <person name="Rise C."/>
            <person name="Rogov P."/>
            <person name="Ross K."/>
            <person name="Ryan E."/>
            <person name="Settipalli S."/>
            <person name="Shea T."/>
            <person name="Sherpa N."/>
            <person name="Shi L."/>
            <person name="Shih D."/>
            <person name="Sparrow T."/>
            <person name="Spaulding J."/>
            <person name="Stalker J."/>
            <person name="Stange-Thomann N."/>
            <person name="Stavropoulos S."/>
            <person name="Stone C."/>
            <person name="Strader C."/>
            <person name="Tesfaye S."/>
            <person name="Thomson T."/>
            <person name="Thoulutsang Y."/>
            <person name="Thoulutsang D."/>
            <person name="Topham K."/>
            <person name="Topping I."/>
            <person name="Tsamla T."/>
            <person name="Vassiliev H."/>
            <person name="Vo A."/>
            <person name="Wangchuk T."/>
            <person name="Wangdi T."/>
            <person name="Weiand M."/>
            <person name="Wilkinson J."/>
            <person name="Wilson A."/>
            <person name="Yadav S."/>
            <person name="Young G."/>
            <person name="Yu Q."/>
            <person name="Zembek L."/>
            <person name="Zhong D."/>
            <person name="Zimmer A."/>
            <person name="Zwirko Z."/>
            <person name="Jaffe D.B."/>
            <person name="Alvarez P."/>
            <person name="Brockman W."/>
            <person name="Butler J."/>
            <person name="Chin C."/>
            <person name="Gnerre S."/>
            <person name="Grabherr M."/>
            <person name="Kleber M."/>
            <person name="Mauceli E."/>
            <person name="MacCallum I."/>
        </authorList>
    </citation>
    <scope>NUCLEOTIDE SEQUENCE [LARGE SCALE GENOMIC DNA]</scope>
    <source>
        <strain evidence="5">Tucson 15010-1051.87</strain>
    </source>
</reference>
<sequence length="195" mass="21696">MFNSRIGNFGLLVLLFGSRAMGLEVFDGACPSNMTAVGDLDMQRYMGKWYTYSMYPSLFNKVTKCRSIQFDKLPNGKFTAKMTELHSIKENLVIKKADINTVDSKAGKIILKTLAPAFVGGEEMYVLVTDYDTFAVQFLCIDAESIINLQYAAILTRQRSPSQAIVFLAQQLAQQAGIRIDKMKVVPQNGCPPDT</sequence>
<dbReference type="Gene3D" id="2.40.128.20">
    <property type="match status" value="1"/>
</dbReference>